<feature type="transmembrane region" description="Helical" evidence="6">
    <location>
        <begin position="397"/>
        <end position="413"/>
    </location>
</feature>
<dbReference type="PANTHER" id="PTHR42718:SF9">
    <property type="entry name" value="MAJOR FACILITATOR SUPERFAMILY MULTIDRUG TRANSPORTER MFSC"/>
    <property type="match status" value="1"/>
</dbReference>
<evidence type="ECO:0000256" key="4">
    <source>
        <dbReference type="ARBA" id="ARBA00022989"/>
    </source>
</evidence>
<evidence type="ECO:0000313" key="8">
    <source>
        <dbReference type="EMBL" id="GAA4496768.1"/>
    </source>
</evidence>
<feature type="transmembrane region" description="Helical" evidence="6">
    <location>
        <begin position="325"/>
        <end position="344"/>
    </location>
</feature>
<dbReference type="InterPro" id="IPR011701">
    <property type="entry name" value="MFS"/>
</dbReference>
<feature type="transmembrane region" description="Helical" evidence="6">
    <location>
        <begin position="73"/>
        <end position="95"/>
    </location>
</feature>
<dbReference type="PROSITE" id="PS50850">
    <property type="entry name" value="MFS"/>
    <property type="match status" value="1"/>
</dbReference>
<evidence type="ECO:0000256" key="3">
    <source>
        <dbReference type="ARBA" id="ARBA00022692"/>
    </source>
</evidence>
<feature type="transmembrane region" description="Helical" evidence="6">
    <location>
        <begin position="290"/>
        <end position="313"/>
    </location>
</feature>
<keyword evidence="9" id="KW-1185">Reference proteome</keyword>
<feature type="transmembrane region" description="Helical" evidence="6">
    <location>
        <begin position="419"/>
        <end position="438"/>
    </location>
</feature>
<keyword evidence="5 6" id="KW-0472">Membrane</keyword>
<evidence type="ECO:0000313" key="9">
    <source>
        <dbReference type="Proteomes" id="UP001500503"/>
    </source>
</evidence>
<dbReference type="Gene3D" id="1.20.1250.20">
    <property type="entry name" value="MFS general substrate transporter like domains"/>
    <property type="match status" value="1"/>
</dbReference>
<dbReference type="InterPro" id="IPR036259">
    <property type="entry name" value="MFS_trans_sf"/>
</dbReference>
<feature type="transmembrane region" description="Helical" evidence="6">
    <location>
        <begin position="350"/>
        <end position="376"/>
    </location>
</feature>
<feature type="transmembrane region" description="Helical" evidence="6">
    <location>
        <begin position="12"/>
        <end position="32"/>
    </location>
</feature>
<evidence type="ECO:0000259" key="7">
    <source>
        <dbReference type="PROSITE" id="PS50850"/>
    </source>
</evidence>
<dbReference type="Pfam" id="PF07690">
    <property type="entry name" value="MFS_1"/>
    <property type="match status" value="1"/>
</dbReference>
<comment type="subcellular location">
    <subcellularLocation>
        <location evidence="1">Cell membrane</location>
        <topology evidence="1">Multi-pass membrane protein</topology>
    </subcellularLocation>
</comment>
<evidence type="ECO:0000256" key="2">
    <source>
        <dbReference type="ARBA" id="ARBA00022448"/>
    </source>
</evidence>
<dbReference type="EMBL" id="BAABHF010000022">
    <property type="protein sequence ID" value="GAA4496768.1"/>
    <property type="molecule type" value="Genomic_DNA"/>
</dbReference>
<reference evidence="9" key="1">
    <citation type="journal article" date="2019" name="Int. J. Syst. Evol. Microbiol.">
        <title>The Global Catalogue of Microorganisms (GCM) 10K type strain sequencing project: providing services to taxonomists for standard genome sequencing and annotation.</title>
        <authorList>
            <consortium name="The Broad Institute Genomics Platform"/>
            <consortium name="The Broad Institute Genome Sequencing Center for Infectious Disease"/>
            <person name="Wu L."/>
            <person name="Ma J."/>
        </authorList>
    </citation>
    <scope>NUCLEOTIDE SEQUENCE [LARGE SCALE GENOMIC DNA]</scope>
    <source>
        <strain evidence="9">JCM 17933</strain>
    </source>
</reference>
<organism evidence="8 9">
    <name type="scientific">Actinoallomurus oryzae</name>
    <dbReference type="NCBI Taxonomy" id="502180"/>
    <lineage>
        <taxon>Bacteria</taxon>
        <taxon>Bacillati</taxon>
        <taxon>Actinomycetota</taxon>
        <taxon>Actinomycetes</taxon>
        <taxon>Streptosporangiales</taxon>
        <taxon>Thermomonosporaceae</taxon>
        <taxon>Actinoallomurus</taxon>
    </lineage>
</organism>
<feature type="transmembrane region" description="Helical" evidence="6">
    <location>
        <begin position="44"/>
        <end position="64"/>
    </location>
</feature>
<protein>
    <submittedName>
        <fullName evidence="8">MFS transporter</fullName>
    </submittedName>
</protein>
<keyword evidence="2" id="KW-0813">Transport</keyword>
<accession>A0ABP8Q532</accession>
<evidence type="ECO:0000256" key="5">
    <source>
        <dbReference type="ARBA" id="ARBA00023136"/>
    </source>
</evidence>
<evidence type="ECO:0000256" key="1">
    <source>
        <dbReference type="ARBA" id="ARBA00004651"/>
    </source>
</evidence>
<dbReference type="InterPro" id="IPR020846">
    <property type="entry name" value="MFS_dom"/>
</dbReference>
<evidence type="ECO:0000256" key="6">
    <source>
        <dbReference type="SAM" id="Phobius"/>
    </source>
</evidence>
<keyword evidence="3 6" id="KW-0812">Transmembrane</keyword>
<dbReference type="Proteomes" id="UP001500503">
    <property type="component" value="Unassembled WGS sequence"/>
</dbReference>
<feature type="transmembrane region" description="Helical" evidence="6">
    <location>
        <begin position="193"/>
        <end position="211"/>
    </location>
</feature>
<comment type="caution">
    <text evidence="8">The sequence shown here is derived from an EMBL/GenBank/DDBJ whole genome shotgun (WGS) entry which is preliminary data.</text>
</comment>
<dbReference type="CDD" id="cd17321">
    <property type="entry name" value="MFS_MMR_MDR_like"/>
    <property type="match status" value="1"/>
</dbReference>
<feature type="transmembrane region" description="Helical" evidence="6">
    <location>
        <begin position="260"/>
        <end position="284"/>
    </location>
</feature>
<dbReference type="RefSeq" id="WP_345465627.1">
    <property type="nucleotide sequence ID" value="NZ_BAABHF010000022.1"/>
</dbReference>
<feature type="transmembrane region" description="Helical" evidence="6">
    <location>
        <begin position="101"/>
        <end position="122"/>
    </location>
</feature>
<dbReference type="PANTHER" id="PTHR42718">
    <property type="entry name" value="MAJOR FACILITATOR SUPERFAMILY MULTIDRUG TRANSPORTER MFSC"/>
    <property type="match status" value="1"/>
</dbReference>
<dbReference type="Gene3D" id="1.20.1720.10">
    <property type="entry name" value="Multidrug resistance protein D"/>
    <property type="match status" value="1"/>
</dbReference>
<proteinExistence type="predicted"/>
<sequence length="459" mass="45702">MSERIGFSGMCLAYFAIILDGSVLNVAVPAIRDGLGSSMAGAQWVLNGYTLTLAALLLTAGALGDRFGLRRTLLAGVAVFTLASAACALAPTTGVLVGARVVQGVGAAALLPATLALVPHLFAEADARARATVFWVATGAISMAVGPLVGGVLIDAVGWRAIFVLNLPVGVVATLLVRAGVPETPRHTHPVDRAGLVTAAATLALLTGGLIDAGSAGWAAPATLGLLGAAVVAGAAYVITARHAAHPMLPPSFFALRVRAAAVASAGLMGFLFYGALFVMSLYFQQMRGWTPGASGVALLPMTVGSTIGPLVLYRPLALRYGHRALLLGGFACCTAGIATLAGAGTRAPYAVLATGLLLIGVSSTMVFSALTSLLIGNVPTAQSGLASGVQNTLRQSGALIAVAVLGSLLNTSSPASRLPAASAALVAVAVIAVTLAAGNLRTADAPLEPAPAPAAGRS</sequence>
<keyword evidence="4 6" id="KW-1133">Transmembrane helix</keyword>
<feature type="transmembrane region" description="Helical" evidence="6">
    <location>
        <begin position="134"/>
        <end position="154"/>
    </location>
</feature>
<name>A0ABP8Q532_9ACTN</name>
<feature type="transmembrane region" description="Helical" evidence="6">
    <location>
        <begin position="160"/>
        <end position="181"/>
    </location>
</feature>
<dbReference type="SUPFAM" id="SSF103473">
    <property type="entry name" value="MFS general substrate transporter"/>
    <property type="match status" value="1"/>
</dbReference>
<feature type="transmembrane region" description="Helical" evidence="6">
    <location>
        <begin position="217"/>
        <end position="239"/>
    </location>
</feature>
<gene>
    <name evidence="8" type="ORF">GCM10023191_039320</name>
</gene>
<feature type="domain" description="Major facilitator superfamily (MFS) profile" evidence="7">
    <location>
        <begin position="6"/>
        <end position="442"/>
    </location>
</feature>